<reference evidence="2" key="1">
    <citation type="submission" date="2024-07" db="EMBL/GenBank/DDBJ databases">
        <title>Two chromosome-level genome assemblies of Korean endemic species Abeliophyllum distichum and Forsythia ovata (Oleaceae).</title>
        <authorList>
            <person name="Jang H."/>
        </authorList>
    </citation>
    <scope>NUCLEOTIDE SEQUENCE [LARGE SCALE GENOMIC DNA]</scope>
</reference>
<accession>A0ABD1WWX8</accession>
<sequence>MQDIFVGLDSFDQKHQYTTTDHQLITSMNGMMNNSPLPPLPGEDVATSEGMVGSSFDLLLPNHIFQSTVQTAGIEQDSEVQLNGNGNPFSMLNLEAIFRP</sequence>
<name>A0ABD1WWX8_9LAMI</name>
<gene>
    <name evidence="1" type="ORF">Fot_07836</name>
</gene>
<keyword evidence="2" id="KW-1185">Reference proteome</keyword>
<evidence type="ECO:0000313" key="2">
    <source>
        <dbReference type="Proteomes" id="UP001604277"/>
    </source>
</evidence>
<protein>
    <submittedName>
        <fullName evidence="1">Dof zinc finger protein DOF5.3-like</fullName>
    </submittedName>
</protein>
<dbReference type="AlphaFoldDB" id="A0ABD1WWX8"/>
<proteinExistence type="predicted"/>
<dbReference type="Proteomes" id="UP001604277">
    <property type="component" value="Unassembled WGS sequence"/>
</dbReference>
<evidence type="ECO:0000313" key="1">
    <source>
        <dbReference type="EMBL" id="KAL2554217.1"/>
    </source>
</evidence>
<comment type="caution">
    <text evidence="1">The sequence shown here is derived from an EMBL/GenBank/DDBJ whole genome shotgun (WGS) entry which is preliminary data.</text>
</comment>
<organism evidence="1 2">
    <name type="scientific">Forsythia ovata</name>
    <dbReference type="NCBI Taxonomy" id="205694"/>
    <lineage>
        <taxon>Eukaryota</taxon>
        <taxon>Viridiplantae</taxon>
        <taxon>Streptophyta</taxon>
        <taxon>Embryophyta</taxon>
        <taxon>Tracheophyta</taxon>
        <taxon>Spermatophyta</taxon>
        <taxon>Magnoliopsida</taxon>
        <taxon>eudicotyledons</taxon>
        <taxon>Gunneridae</taxon>
        <taxon>Pentapetalae</taxon>
        <taxon>asterids</taxon>
        <taxon>lamiids</taxon>
        <taxon>Lamiales</taxon>
        <taxon>Oleaceae</taxon>
        <taxon>Forsythieae</taxon>
        <taxon>Forsythia</taxon>
    </lineage>
</organism>
<dbReference type="EMBL" id="JBFOLJ010000002">
    <property type="protein sequence ID" value="KAL2554217.1"/>
    <property type="molecule type" value="Genomic_DNA"/>
</dbReference>